<feature type="transmembrane region" description="Helical" evidence="1">
    <location>
        <begin position="44"/>
        <end position="66"/>
    </location>
</feature>
<keyword evidence="1" id="KW-0472">Membrane</keyword>
<evidence type="ECO:0000313" key="2">
    <source>
        <dbReference type="EMBL" id="SHH48858.1"/>
    </source>
</evidence>
<reference evidence="2 3" key="1">
    <citation type="submission" date="2016-11" db="EMBL/GenBank/DDBJ databases">
        <authorList>
            <person name="Jaros S."/>
            <person name="Januszkiewicz K."/>
            <person name="Wedrychowicz H."/>
        </authorList>
    </citation>
    <scope>NUCLEOTIDE SEQUENCE [LARGE SCALE GENOMIC DNA]</scope>
    <source>
        <strain evidence="2 3">GAS138</strain>
    </source>
</reference>
<name>A0A1M5TDS6_9BRAD</name>
<sequence length="71" mass="7841">MRQLVSKTNARMPEMSDQPFGIIVPPQAADTDPVLAQKFSTPHFIYLAAIAAATAGWLWLIARILMWSTAL</sequence>
<gene>
    <name evidence="2" type="ORF">SAMN05443248_4971</name>
</gene>
<accession>A0A1M5TDS6</accession>
<proteinExistence type="predicted"/>
<organism evidence="2 3">
    <name type="scientific">Bradyrhizobium erythrophlei</name>
    <dbReference type="NCBI Taxonomy" id="1437360"/>
    <lineage>
        <taxon>Bacteria</taxon>
        <taxon>Pseudomonadati</taxon>
        <taxon>Pseudomonadota</taxon>
        <taxon>Alphaproteobacteria</taxon>
        <taxon>Hyphomicrobiales</taxon>
        <taxon>Nitrobacteraceae</taxon>
        <taxon>Bradyrhizobium</taxon>
    </lineage>
</organism>
<keyword evidence="1" id="KW-0812">Transmembrane</keyword>
<evidence type="ECO:0000256" key="1">
    <source>
        <dbReference type="SAM" id="Phobius"/>
    </source>
</evidence>
<dbReference type="EMBL" id="LT670817">
    <property type="protein sequence ID" value="SHH48858.1"/>
    <property type="molecule type" value="Genomic_DNA"/>
</dbReference>
<dbReference type="AlphaFoldDB" id="A0A1M5TDS6"/>
<keyword evidence="1" id="KW-1133">Transmembrane helix</keyword>
<evidence type="ECO:0000313" key="3">
    <source>
        <dbReference type="Proteomes" id="UP000189796"/>
    </source>
</evidence>
<protein>
    <submittedName>
        <fullName evidence="2">Uncharacterized protein</fullName>
    </submittedName>
</protein>
<dbReference type="Proteomes" id="UP000189796">
    <property type="component" value="Chromosome I"/>
</dbReference>